<dbReference type="PANTHER" id="PTHR12486:SF4">
    <property type="entry name" value="APRATAXIN"/>
    <property type="match status" value="1"/>
</dbReference>
<accession>A0A0G4MN91</accession>
<evidence type="ECO:0000256" key="15">
    <source>
        <dbReference type="ARBA" id="ARBA00044639"/>
    </source>
</evidence>
<gene>
    <name evidence="23" type="ORF">BN1708_001328</name>
    <name evidence="24" type="ORF">HYQ45_012322</name>
</gene>
<evidence type="ECO:0000256" key="20">
    <source>
        <dbReference type="SAM" id="MobiDB-lite"/>
    </source>
</evidence>
<evidence type="ECO:0000256" key="2">
    <source>
        <dbReference type="ARBA" id="ARBA00004496"/>
    </source>
</evidence>
<comment type="catalytic activity">
    <reaction evidence="16">
        <text>a 5'-end adenosine-5'-diphospho-5'-ribonucleoside-2'-deoxyribonucleotide-DNA + H2O = a 5'-end 5'-phospho-ribonucleoside-2'-deoxyribonucleotide-DNA + AMP + 2 H(+)</text>
        <dbReference type="Rhea" id="RHEA:52132"/>
        <dbReference type="Rhea" id="RHEA-COMP:13182"/>
        <dbReference type="Rhea" id="RHEA-COMP:13183"/>
        <dbReference type="ChEBI" id="CHEBI:15377"/>
        <dbReference type="ChEBI" id="CHEBI:15378"/>
        <dbReference type="ChEBI" id="CHEBI:136414"/>
        <dbReference type="ChEBI" id="CHEBI:136415"/>
        <dbReference type="ChEBI" id="CHEBI:456215"/>
        <dbReference type="EC" id="3.6.1.71"/>
    </reaction>
</comment>
<evidence type="ECO:0000256" key="17">
    <source>
        <dbReference type="ARBA" id="ARBA00059438"/>
    </source>
</evidence>
<dbReference type="Pfam" id="PF01230">
    <property type="entry name" value="HIT"/>
    <property type="match status" value="1"/>
</dbReference>
<keyword evidence="6" id="KW-0479">Metal-binding</keyword>
<dbReference type="OrthoDB" id="3512845at2759"/>
<comment type="subcellular location">
    <subcellularLocation>
        <location evidence="2">Cytoplasm</location>
    </subcellularLocation>
    <subcellularLocation>
        <location evidence="1">Nucleus</location>
    </subcellularLocation>
</comment>
<dbReference type="GO" id="GO:0005737">
    <property type="term" value="C:cytoplasm"/>
    <property type="evidence" value="ECO:0007669"/>
    <property type="project" value="UniProtKB-SubCell"/>
</dbReference>
<keyword evidence="11" id="KW-0238">DNA-binding</keyword>
<feature type="compositionally biased region" description="Polar residues" evidence="20">
    <location>
        <begin position="19"/>
        <end position="29"/>
    </location>
</feature>
<dbReference type="InterPro" id="IPR019808">
    <property type="entry name" value="Histidine_triad_CS"/>
</dbReference>
<evidence type="ECO:0000256" key="8">
    <source>
        <dbReference type="ARBA" id="ARBA00022771"/>
    </source>
</evidence>
<feature type="domain" description="HIT" evidence="21">
    <location>
        <begin position="74"/>
        <end position="200"/>
    </location>
</feature>
<dbReference type="Proteomes" id="UP000044602">
    <property type="component" value="Unassembled WGS sequence"/>
</dbReference>
<keyword evidence="7" id="KW-0227">DNA damage</keyword>
<keyword evidence="12" id="KW-0234">DNA repair</keyword>
<dbReference type="EMBL" id="CVQH01023638">
    <property type="protein sequence ID" value="CRK35696.1"/>
    <property type="molecule type" value="Genomic_DNA"/>
</dbReference>
<keyword evidence="5" id="KW-0963">Cytoplasm</keyword>
<feature type="domain" description="Aprataxin C2HE/C2H2/C2HC zinc finger" evidence="22">
    <location>
        <begin position="215"/>
        <end position="272"/>
    </location>
</feature>
<evidence type="ECO:0000256" key="1">
    <source>
        <dbReference type="ARBA" id="ARBA00004123"/>
    </source>
</evidence>
<dbReference type="InterPro" id="IPR036265">
    <property type="entry name" value="HIT-like_sf"/>
</dbReference>
<comment type="catalytic activity">
    <reaction evidence="14">
        <text>a 3'-end 2'-deoxyribonucleotide-3'-diphospho-5'-guanosine-DNA + H2O = a 3'-end 2'-deoxyribonucleotide 3'-phosphate-DNA + GMP + 2 H(+)</text>
        <dbReference type="Rhea" id="RHEA:52140"/>
        <dbReference type="Rhea" id="RHEA-COMP:13186"/>
        <dbReference type="Rhea" id="RHEA-COMP:13187"/>
        <dbReference type="ChEBI" id="CHEBI:15377"/>
        <dbReference type="ChEBI" id="CHEBI:15378"/>
        <dbReference type="ChEBI" id="CHEBI:58115"/>
        <dbReference type="ChEBI" id="CHEBI:136419"/>
        <dbReference type="ChEBI" id="CHEBI:136420"/>
        <dbReference type="EC" id="3.6.1.72"/>
    </reaction>
</comment>
<keyword evidence="10" id="KW-0862">Zinc</keyword>
<evidence type="ECO:0000256" key="7">
    <source>
        <dbReference type="ARBA" id="ARBA00022763"/>
    </source>
</evidence>
<dbReference type="GO" id="GO:0005634">
    <property type="term" value="C:nucleus"/>
    <property type="evidence" value="ECO:0007669"/>
    <property type="project" value="UniProtKB-SubCell"/>
</dbReference>
<evidence type="ECO:0000256" key="14">
    <source>
        <dbReference type="ARBA" id="ARBA00024601"/>
    </source>
</evidence>
<comment type="catalytic activity">
    <reaction evidence="15">
        <text>a 5'-end adenosine-5'-diphospho-5'-2'-deoxyribonucleoside-DNA + H2O = a 5'-end 5'-phospho-2'-deoxyribonucleoside-DNA + AMP + 2 H(+)</text>
        <dbReference type="Rhea" id="RHEA:52128"/>
        <dbReference type="Rhea" id="RHEA-COMP:13180"/>
        <dbReference type="Rhea" id="RHEA-COMP:13181"/>
        <dbReference type="ChEBI" id="CHEBI:15377"/>
        <dbReference type="ChEBI" id="CHEBI:15378"/>
        <dbReference type="ChEBI" id="CHEBI:136412"/>
        <dbReference type="ChEBI" id="CHEBI:136413"/>
        <dbReference type="ChEBI" id="CHEBI:456215"/>
        <dbReference type="EC" id="3.6.1.71"/>
    </reaction>
</comment>
<feature type="compositionally biased region" description="Basic and acidic residues" evidence="20">
    <location>
        <begin position="1"/>
        <end position="17"/>
    </location>
</feature>
<evidence type="ECO:0000256" key="11">
    <source>
        <dbReference type="ARBA" id="ARBA00023125"/>
    </source>
</evidence>
<dbReference type="SUPFAM" id="SSF54197">
    <property type="entry name" value="HIT-like"/>
    <property type="match status" value="1"/>
</dbReference>
<sequence length="276" mass="31885">MDKLKQASDEAMTRDELVSSASTQKQRNAFSELMAPKPKRAKPSPAERPRAPHLDRIRDGLGVYIDNPASFPASQVIYYDDDFVAIHDLYPKATVHALLLPRSPQHSLLHPFEAFEDADFLASVRKEVRKLEALVAKELQRKLGHESKADARREAVLNGHVEVDGDELPPGRNWALEVRTGIHAHPSMNHLHIHVFSRDMHSKCVKHRKHYNSFNTPFLVDVADFPLAKDDPRRHPGHEGYLKKDFICWRCHKSYKNQFQQLKAHLEMEFDEWKRE</sequence>
<dbReference type="GO" id="GO:0003725">
    <property type="term" value="F:double-stranded RNA binding"/>
    <property type="evidence" value="ECO:0007669"/>
    <property type="project" value="TreeGrafter"/>
</dbReference>
<keyword evidence="13" id="KW-0539">Nucleus</keyword>
<evidence type="ECO:0000259" key="21">
    <source>
        <dbReference type="Pfam" id="PF01230"/>
    </source>
</evidence>
<evidence type="ECO:0000256" key="13">
    <source>
        <dbReference type="ARBA" id="ARBA00023242"/>
    </source>
</evidence>
<proteinExistence type="predicted"/>
<dbReference type="EC" id="3.6.1.72" evidence="3"/>
<dbReference type="AlphaFoldDB" id="A0A0G4MN91"/>
<organism evidence="23 25">
    <name type="scientific">Verticillium longisporum</name>
    <name type="common">Verticillium dahliae var. longisporum</name>
    <dbReference type="NCBI Taxonomy" id="100787"/>
    <lineage>
        <taxon>Eukaryota</taxon>
        <taxon>Fungi</taxon>
        <taxon>Dikarya</taxon>
        <taxon>Ascomycota</taxon>
        <taxon>Pezizomycotina</taxon>
        <taxon>Sordariomycetes</taxon>
        <taxon>Hypocreomycetidae</taxon>
        <taxon>Glomerellales</taxon>
        <taxon>Plectosphaerellaceae</taxon>
        <taxon>Verticillium</taxon>
    </lineage>
</organism>
<dbReference type="GO" id="GO:0033699">
    <property type="term" value="F:DNA 5'-adenosine monophosphate hydrolase activity"/>
    <property type="evidence" value="ECO:0007669"/>
    <property type="project" value="UniProtKB-EC"/>
</dbReference>
<dbReference type="GO" id="GO:1990165">
    <property type="term" value="F:single-strand break-containing DNA binding"/>
    <property type="evidence" value="ECO:0007669"/>
    <property type="project" value="TreeGrafter"/>
</dbReference>
<evidence type="ECO:0000256" key="5">
    <source>
        <dbReference type="ARBA" id="ARBA00022490"/>
    </source>
</evidence>
<dbReference type="PANTHER" id="PTHR12486">
    <property type="entry name" value="APRATAXIN-RELATED"/>
    <property type="match status" value="1"/>
</dbReference>
<protein>
    <recommendedName>
        <fullName evidence="18">Aprataxin-like protein</fullName>
        <ecNumber evidence="4">3.6.1.71</ecNumber>
        <ecNumber evidence="3">3.6.1.72</ecNumber>
    </recommendedName>
    <alternativeName>
        <fullName evidence="19">Hit family protein 3</fullName>
    </alternativeName>
</protein>
<dbReference type="GO" id="GO:0000012">
    <property type="term" value="P:single strand break repair"/>
    <property type="evidence" value="ECO:0007669"/>
    <property type="project" value="TreeGrafter"/>
</dbReference>
<feature type="region of interest" description="Disordered" evidence="20">
    <location>
        <begin position="1"/>
        <end position="53"/>
    </location>
</feature>
<evidence type="ECO:0000256" key="12">
    <source>
        <dbReference type="ARBA" id="ARBA00023204"/>
    </source>
</evidence>
<dbReference type="EC" id="3.6.1.71" evidence="4"/>
<dbReference type="STRING" id="100787.A0A0G4MN91"/>
<evidence type="ECO:0000256" key="10">
    <source>
        <dbReference type="ARBA" id="ARBA00022833"/>
    </source>
</evidence>
<evidence type="ECO:0000256" key="18">
    <source>
        <dbReference type="ARBA" id="ARBA00068941"/>
    </source>
</evidence>
<evidence type="ECO:0000256" key="16">
    <source>
        <dbReference type="ARBA" id="ARBA00044713"/>
    </source>
</evidence>
<evidence type="ECO:0000256" key="19">
    <source>
        <dbReference type="ARBA" id="ARBA00076243"/>
    </source>
</evidence>
<comment type="function">
    <text evidence="17">DNA-binding protein involved in single-strand DNA break repair, double-strand DNA break repair and base excision repair. Resolves abortive DNA ligation intermediates formed either at base excision sites, or when DNA ligases attempt to repair non-ligatable breaks induced by reactive oxygen species. Catalyzes the release of adenylate groups covalently linked to 5'-phosphate termini, resulting in the production of 5'-phosphate termini that can be efficiently rejoined. Likewise, catalyzes the release of 3'-linked guanosine (DNAppG) and inosine (DNAppI) from DNA, but has higher specific activity with 5'-linked adenosine (AppDNA).</text>
</comment>
<name>A0A0G4MN91_VERLO</name>
<dbReference type="GO" id="GO:0030983">
    <property type="term" value="F:mismatched DNA binding"/>
    <property type="evidence" value="ECO:0007669"/>
    <property type="project" value="TreeGrafter"/>
</dbReference>
<reference evidence="23 25" key="1">
    <citation type="submission" date="2015-05" db="EMBL/GenBank/DDBJ databases">
        <authorList>
            <person name="Wang D.B."/>
            <person name="Wang M."/>
        </authorList>
    </citation>
    <scope>NUCLEOTIDE SEQUENCE [LARGE SCALE GENOMIC DNA]</scope>
    <source>
        <strain evidence="23">VL1</strain>
    </source>
</reference>
<dbReference type="Proteomes" id="UP000689129">
    <property type="component" value="Unassembled WGS sequence"/>
</dbReference>
<dbReference type="FunFam" id="3.30.428.10:FF:000017">
    <property type="entry name" value="Aprataxin-like protein"/>
    <property type="match status" value="1"/>
</dbReference>
<dbReference type="Pfam" id="PF16278">
    <property type="entry name" value="zf-C2HE"/>
    <property type="match status" value="1"/>
</dbReference>
<dbReference type="GO" id="GO:0003697">
    <property type="term" value="F:single-stranded DNA binding"/>
    <property type="evidence" value="ECO:0007669"/>
    <property type="project" value="TreeGrafter"/>
</dbReference>
<dbReference type="PROSITE" id="PS00892">
    <property type="entry name" value="HIT_1"/>
    <property type="match status" value="1"/>
</dbReference>
<dbReference type="GO" id="GO:0120108">
    <property type="term" value="F:DNA-3'-diphospho-5'-guanosine diphosphatase activity"/>
    <property type="evidence" value="ECO:0007669"/>
    <property type="project" value="UniProtKB-EC"/>
</dbReference>
<evidence type="ECO:0000256" key="6">
    <source>
        <dbReference type="ARBA" id="ARBA00022723"/>
    </source>
</evidence>
<dbReference type="InterPro" id="IPR032566">
    <property type="entry name" value="Znf-C2HE"/>
</dbReference>
<keyword evidence="8" id="KW-0863">Zinc-finger</keyword>
<keyword evidence="25" id="KW-1185">Reference proteome</keyword>
<evidence type="ECO:0000313" key="24">
    <source>
        <dbReference type="EMBL" id="KAG7127830.1"/>
    </source>
</evidence>
<evidence type="ECO:0000256" key="3">
    <source>
        <dbReference type="ARBA" id="ARBA00012495"/>
    </source>
</evidence>
<evidence type="ECO:0000256" key="4">
    <source>
        <dbReference type="ARBA" id="ARBA00012496"/>
    </source>
</evidence>
<dbReference type="Gene3D" id="3.30.428.10">
    <property type="entry name" value="HIT-like"/>
    <property type="match status" value="1"/>
</dbReference>
<evidence type="ECO:0000313" key="25">
    <source>
        <dbReference type="Proteomes" id="UP000044602"/>
    </source>
</evidence>
<evidence type="ECO:0000256" key="9">
    <source>
        <dbReference type="ARBA" id="ARBA00022801"/>
    </source>
</evidence>
<evidence type="ECO:0000313" key="23">
    <source>
        <dbReference type="EMBL" id="CRK35696.1"/>
    </source>
</evidence>
<dbReference type="GO" id="GO:0008270">
    <property type="term" value="F:zinc ion binding"/>
    <property type="evidence" value="ECO:0007669"/>
    <property type="project" value="UniProtKB-KW"/>
</dbReference>
<evidence type="ECO:0000259" key="22">
    <source>
        <dbReference type="Pfam" id="PF16278"/>
    </source>
</evidence>
<reference evidence="24" key="2">
    <citation type="journal article" date="2021" name="Mol. Plant Pathol.">
        <title>A 20-kb lineage-specific genomic region tames virulence in pathogenic amphidiploid Verticillium longisporum.</title>
        <authorList>
            <person name="Harting R."/>
            <person name="Starke J."/>
            <person name="Kusch H."/>
            <person name="Poggeler S."/>
            <person name="Maurus I."/>
            <person name="Schluter R."/>
            <person name="Landesfeind M."/>
            <person name="Bulla I."/>
            <person name="Nowrousian M."/>
            <person name="de Jonge R."/>
            <person name="Stahlhut G."/>
            <person name="Hoff K.J."/>
            <person name="Asshauer K.P."/>
            <person name="Thurmer A."/>
            <person name="Stanke M."/>
            <person name="Daniel R."/>
            <person name="Morgenstern B."/>
            <person name="Thomma B.P.H.J."/>
            <person name="Kronstad J.W."/>
            <person name="Braus-Stromeyer S.A."/>
            <person name="Braus G.H."/>
        </authorList>
    </citation>
    <scope>NUCLEOTIDE SEQUENCE</scope>
    <source>
        <strain evidence="24">Vl32</strain>
    </source>
</reference>
<dbReference type="InterPro" id="IPR011146">
    <property type="entry name" value="HIT-like"/>
</dbReference>
<keyword evidence="9" id="KW-0378">Hydrolase</keyword>
<dbReference type="EMBL" id="JAEMWZ010000284">
    <property type="protein sequence ID" value="KAG7127830.1"/>
    <property type="molecule type" value="Genomic_DNA"/>
</dbReference>